<dbReference type="InterPro" id="IPR037123">
    <property type="entry name" value="PRibGlycinamide_synth_C_sf"/>
</dbReference>
<dbReference type="EMBL" id="CP032382">
    <property type="protein sequence ID" value="AYB30214.1"/>
    <property type="molecule type" value="Genomic_DNA"/>
</dbReference>
<evidence type="ECO:0000256" key="2">
    <source>
        <dbReference type="ARBA" id="ARBA00013255"/>
    </source>
</evidence>
<comment type="catalytic activity">
    <reaction evidence="12">
        <text>5-phospho-beta-D-ribosylamine + glycine + ATP = N(1)-(5-phospho-beta-D-ribosyl)glycinamide + ADP + phosphate + H(+)</text>
        <dbReference type="Rhea" id="RHEA:17453"/>
        <dbReference type="ChEBI" id="CHEBI:15378"/>
        <dbReference type="ChEBI" id="CHEBI:30616"/>
        <dbReference type="ChEBI" id="CHEBI:43474"/>
        <dbReference type="ChEBI" id="CHEBI:57305"/>
        <dbReference type="ChEBI" id="CHEBI:58681"/>
        <dbReference type="ChEBI" id="CHEBI:143788"/>
        <dbReference type="ChEBI" id="CHEBI:456216"/>
        <dbReference type="EC" id="6.3.4.13"/>
    </reaction>
</comment>
<dbReference type="FunFam" id="3.90.600.10:FF:000001">
    <property type="entry name" value="Trifunctional purine biosynthetic protein adenosine-3"/>
    <property type="match status" value="1"/>
</dbReference>
<dbReference type="GO" id="GO:0004637">
    <property type="term" value="F:phosphoribosylamine-glycine ligase activity"/>
    <property type="evidence" value="ECO:0007669"/>
    <property type="project" value="UniProtKB-UniRule"/>
</dbReference>
<dbReference type="PANTHER" id="PTHR43472">
    <property type="entry name" value="PHOSPHORIBOSYLAMINE--GLYCINE LIGASE"/>
    <property type="match status" value="1"/>
</dbReference>
<reference evidence="16" key="1">
    <citation type="submission" date="2018-09" db="EMBL/GenBank/DDBJ databases">
        <title>Chryseolinea sp. KIS68-18 isolated from soil.</title>
        <authorList>
            <person name="Weon H.-Y."/>
            <person name="Kwon S.-W."/>
            <person name="Lee S.A."/>
        </authorList>
    </citation>
    <scope>NUCLEOTIDE SEQUENCE [LARGE SCALE GENOMIC DNA]</scope>
    <source>
        <strain evidence="16">KIS68-18</strain>
    </source>
</reference>
<dbReference type="InterPro" id="IPR011761">
    <property type="entry name" value="ATP-grasp"/>
</dbReference>
<dbReference type="InterPro" id="IPR016185">
    <property type="entry name" value="PreATP-grasp_dom_sf"/>
</dbReference>
<dbReference type="GO" id="GO:0005524">
    <property type="term" value="F:ATP binding"/>
    <property type="evidence" value="ECO:0007669"/>
    <property type="project" value="UniProtKB-UniRule"/>
</dbReference>
<evidence type="ECO:0000313" key="15">
    <source>
        <dbReference type="EMBL" id="AYB30214.1"/>
    </source>
</evidence>
<dbReference type="Pfam" id="PF02844">
    <property type="entry name" value="GARS_N"/>
    <property type="match status" value="1"/>
</dbReference>
<dbReference type="HAMAP" id="MF_00138">
    <property type="entry name" value="GARS"/>
    <property type="match status" value="1"/>
</dbReference>
<keyword evidence="7 13" id="KW-0067">ATP-binding</keyword>
<evidence type="ECO:0000256" key="5">
    <source>
        <dbReference type="ARBA" id="ARBA00022741"/>
    </source>
</evidence>
<name>A0A385SH05_9BACT</name>
<evidence type="ECO:0000256" key="10">
    <source>
        <dbReference type="ARBA" id="ARBA00042242"/>
    </source>
</evidence>
<keyword evidence="3 12" id="KW-0436">Ligase</keyword>
<dbReference type="InterPro" id="IPR011054">
    <property type="entry name" value="Rudment_hybrid_motif"/>
</dbReference>
<keyword evidence="16" id="KW-1185">Reference proteome</keyword>
<dbReference type="GO" id="GO:0006189">
    <property type="term" value="P:'de novo' IMP biosynthetic process"/>
    <property type="evidence" value="ECO:0007669"/>
    <property type="project" value="UniProtKB-UniRule"/>
</dbReference>
<dbReference type="UniPathway" id="UPA00074">
    <property type="reaction ID" value="UER00125"/>
</dbReference>
<accession>A0A385SH05</accession>
<dbReference type="FunFam" id="3.40.50.20:FF:000006">
    <property type="entry name" value="Phosphoribosylamine--glycine ligase, chloroplastic"/>
    <property type="match status" value="1"/>
</dbReference>
<dbReference type="AlphaFoldDB" id="A0A385SH05"/>
<evidence type="ECO:0000256" key="8">
    <source>
        <dbReference type="ARBA" id="ARBA00023211"/>
    </source>
</evidence>
<dbReference type="NCBIfam" id="TIGR00877">
    <property type="entry name" value="purD"/>
    <property type="match status" value="1"/>
</dbReference>
<dbReference type="SUPFAM" id="SSF52440">
    <property type="entry name" value="PreATP-grasp domain"/>
    <property type="match status" value="1"/>
</dbReference>
<dbReference type="InterPro" id="IPR000115">
    <property type="entry name" value="PRibGlycinamide_synth"/>
</dbReference>
<keyword evidence="5 13" id="KW-0547">Nucleotide-binding</keyword>
<keyword evidence="6 12" id="KW-0658">Purine biosynthesis</keyword>
<dbReference type="KEGG" id="chk:D4L85_06280"/>
<evidence type="ECO:0000313" key="16">
    <source>
        <dbReference type="Proteomes" id="UP000266183"/>
    </source>
</evidence>
<dbReference type="SUPFAM" id="SSF51246">
    <property type="entry name" value="Rudiment single hybrid motif"/>
    <property type="match status" value="1"/>
</dbReference>
<keyword evidence="4" id="KW-0479">Metal-binding</keyword>
<proteinExistence type="inferred from homology"/>
<dbReference type="GO" id="GO:0046872">
    <property type="term" value="F:metal ion binding"/>
    <property type="evidence" value="ECO:0007669"/>
    <property type="project" value="UniProtKB-KW"/>
</dbReference>
<feature type="domain" description="ATP-grasp" evidence="14">
    <location>
        <begin position="111"/>
        <end position="319"/>
    </location>
</feature>
<comment type="pathway">
    <text evidence="1 12">Purine metabolism; IMP biosynthesis via de novo pathway; N(1)-(5-phospho-D-ribosyl)glycinamide from 5-phospho-alpha-D-ribose 1-diphosphate: step 2/2.</text>
</comment>
<evidence type="ECO:0000256" key="3">
    <source>
        <dbReference type="ARBA" id="ARBA00022598"/>
    </source>
</evidence>
<dbReference type="Gene3D" id="3.90.600.10">
    <property type="entry name" value="Phosphoribosylglycinamide synthetase, C-terminal domain"/>
    <property type="match status" value="1"/>
</dbReference>
<evidence type="ECO:0000256" key="11">
    <source>
        <dbReference type="ARBA" id="ARBA00042864"/>
    </source>
</evidence>
<dbReference type="PROSITE" id="PS50975">
    <property type="entry name" value="ATP_GRASP"/>
    <property type="match status" value="1"/>
</dbReference>
<evidence type="ECO:0000256" key="12">
    <source>
        <dbReference type="HAMAP-Rule" id="MF_00138"/>
    </source>
</evidence>
<gene>
    <name evidence="12 15" type="primary">purD</name>
    <name evidence="15" type="ORF">D4L85_06280</name>
</gene>
<dbReference type="Gene3D" id="3.40.50.20">
    <property type="match status" value="1"/>
</dbReference>
<sequence>MNILVIGNGGREHALAWKIRQSPLCEKIFVAPGNAGTASIAENVAIDVDDFASLGKFCTANNVQLVVVGPEGPLVKGIRDYFQNDPSLRSILMVGPDTQGAQLEGSKDFSKRFMLRHNIPTAKARTFSASDLDQAFDYISSCKPPIVLKADGLAAGKGVIISLSQGEAKAVVKEMLINKRFGQASAKVLIEEFLNGIELSVFVLTDGKDYVILPEAKDYKRIGEGDLGPNTGGMGAVSPVVFADAAFMKRIEEEVVKPTIAGLIHEGIDYKGFIFVGIMNVGGNPFVIEYNARMGDPETQAVMPRIKSDLVELLVASAKGEMKGKQIEIDDHHAVTIALVSGGYPGDYEKGKVIRGLEKDGKALVFHAGTKKHGEGILTDGGRVLAVSGKGNSLTEARDQAYQTAAHIEWDGLYYRKDIGQDLMNYKG</sequence>
<dbReference type="SMART" id="SM01209">
    <property type="entry name" value="GARS_A"/>
    <property type="match status" value="1"/>
</dbReference>
<evidence type="ECO:0000256" key="9">
    <source>
        <dbReference type="ARBA" id="ARBA00038345"/>
    </source>
</evidence>
<organism evidence="15 16">
    <name type="scientific">Chryseolinea soli</name>
    <dbReference type="NCBI Taxonomy" id="2321403"/>
    <lineage>
        <taxon>Bacteria</taxon>
        <taxon>Pseudomonadati</taxon>
        <taxon>Bacteroidota</taxon>
        <taxon>Cytophagia</taxon>
        <taxon>Cytophagales</taxon>
        <taxon>Fulvivirgaceae</taxon>
        <taxon>Chryseolinea</taxon>
    </lineage>
</organism>
<evidence type="ECO:0000256" key="13">
    <source>
        <dbReference type="PROSITE-ProRule" id="PRU00409"/>
    </source>
</evidence>
<dbReference type="Pfam" id="PF02843">
    <property type="entry name" value="GARS_C"/>
    <property type="match status" value="1"/>
</dbReference>
<protein>
    <recommendedName>
        <fullName evidence="2 12">Phosphoribosylamine--glycine ligase</fullName>
        <ecNumber evidence="2 12">6.3.4.13</ecNumber>
    </recommendedName>
    <alternativeName>
        <fullName evidence="12">GARS</fullName>
    </alternativeName>
    <alternativeName>
        <fullName evidence="10 12">Glycinamide ribonucleotide synthetase</fullName>
    </alternativeName>
    <alternativeName>
        <fullName evidence="11 12">Phosphoribosylglycinamide synthetase</fullName>
    </alternativeName>
</protein>
<dbReference type="PANTHER" id="PTHR43472:SF1">
    <property type="entry name" value="PHOSPHORIBOSYLAMINE--GLYCINE LIGASE, CHLOROPLASTIC"/>
    <property type="match status" value="1"/>
</dbReference>
<evidence type="ECO:0000256" key="7">
    <source>
        <dbReference type="ARBA" id="ARBA00022840"/>
    </source>
</evidence>
<evidence type="ECO:0000259" key="14">
    <source>
        <dbReference type="PROSITE" id="PS50975"/>
    </source>
</evidence>
<dbReference type="RefSeq" id="WP_119753499.1">
    <property type="nucleotide sequence ID" value="NZ_CP032382.1"/>
</dbReference>
<evidence type="ECO:0000256" key="1">
    <source>
        <dbReference type="ARBA" id="ARBA00005174"/>
    </source>
</evidence>
<dbReference type="InterPro" id="IPR020562">
    <property type="entry name" value="PRibGlycinamide_synth_N"/>
</dbReference>
<dbReference type="Pfam" id="PF01071">
    <property type="entry name" value="GARS_A"/>
    <property type="match status" value="1"/>
</dbReference>
<dbReference type="GO" id="GO:0009113">
    <property type="term" value="P:purine nucleobase biosynthetic process"/>
    <property type="evidence" value="ECO:0007669"/>
    <property type="project" value="InterPro"/>
</dbReference>
<dbReference type="SMART" id="SM01210">
    <property type="entry name" value="GARS_C"/>
    <property type="match status" value="1"/>
</dbReference>
<dbReference type="Proteomes" id="UP000266183">
    <property type="component" value="Chromosome"/>
</dbReference>
<evidence type="ECO:0000256" key="4">
    <source>
        <dbReference type="ARBA" id="ARBA00022723"/>
    </source>
</evidence>
<dbReference type="Gene3D" id="3.30.470.20">
    <property type="entry name" value="ATP-grasp fold, B domain"/>
    <property type="match status" value="1"/>
</dbReference>
<dbReference type="EC" id="6.3.4.13" evidence="2 12"/>
<evidence type="ECO:0000256" key="6">
    <source>
        <dbReference type="ARBA" id="ARBA00022755"/>
    </source>
</evidence>
<dbReference type="InterPro" id="IPR013815">
    <property type="entry name" value="ATP_grasp_subdomain_1"/>
</dbReference>
<dbReference type="Gene3D" id="3.30.1490.20">
    <property type="entry name" value="ATP-grasp fold, A domain"/>
    <property type="match status" value="1"/>
</dbReference>
<dbReference type="InterPro" id="IPR020561">
    <property type="entry name" value="PRibGlycinamid_synth_ATP-grasp"/>
</dbReference>
<dbReference type="OrthoDB" id="9807240at2"/>
<keyword evidence="8" id="KW-0464">Manganese</keyword>
<dbReference type="InterPro" id="IPR020560">
    <property type="entry name" value="PRibGlycinamide_synth_C-dom"/>
</dbReference>
<comment type="similarity">
    <text evidence="9 12">Belongs to the GARS family.</text>
</comment>
<dbReference type="SUPFAM" id="SSF56059">
    <property type="entry name" value="Glutathione synthetase ATP-binding domain-like"/>
    <property type="match status" value="1"/>
</dbReference>